<name>G5JW27_9STRE</name>
<dbReference type="GO" id="GO:0004312">
    <property type="term" value="F:fatty acid synthase activity"/>
    <property type="evidence" value="ECO:0007669"/>
    <property type="project" value="TreeGrafter"/>
</dbReference>
<dbReference type="SUPFAM" id="SSF53901">
    <property type="entry name" value="Thiolase-like"/>
    <property type="match status" value="1"/>
</dbReference>
<proteinExistence type="predicted"/>
<keyword evidence="1" id="KW-0596">Phosphopantetheine</keyword>
<accession>G5JW27</accession>
<dbReference type="InterPro" id="IPR020841">
    <property type="entry name" value="PKS_Beta-ketoAc_synthase_dom"/>
</dbReference>
<dbReference type="Gene3D" id="3.40.47.10">
    <property type="match status" value="1"/>
</dbReference>
<dbReference type="PROSITE" id="PS52004">
    <property type="entry name" value="KS3_2"/>
    <property type="match status" value="1"/>
</dbReference>
<organism evidence="4 5">
    <name type="scientific">Streptococcus macacae NCTC 11558</name>
    <dbReference type="NCBI Taxonomy" id="764298"/>
    <lineage>
        <taxon>Bacteria</taxon>
        <taxon>Bacillati</taxon>
        <taxon>Bacillota</taxon>
        <taxon>Bacilli</taxon>
        <taxon>Lactobacillales</taxon>
        <taxon>Streptococcaceae</taxon>
        <taxon>Streptococcus</taxon>
    </lineage>
</organism>
<keyword evidence="2" id="KW-0597">Phosphoprotein</keyword>
<evidence type="ECO:0000313" key="4">
    <source>
        <dbReference type="EMBL" id="EHJ52099.1"/>
    </source>
</evidence>
<dbReference type="InterPro" id="IPR014030">
    <property type="entry name" value="Ketoacyl_synth_N"/>
</dbReference>
<dbReference type="PANTHER" id="PTHR43775">
    <property type="entry name" value="FATTY ACID SYNTHASE"/>
    <property type="match status" value="1"/>
</dbReference>
<protein>
    <submittedName>
        <fullName evidence="4">Beta-ketoacyl synthase, N-terminal domain protein</fullName>
    </submittedName>
</protein>
<gene>
    <name evidence="4" type="ORF">STRMA_1441</name>
</gene>
<dbReference type="eggNOG" id="COG3321">
    <property type="taxonomic scope" value="Bacteria"/>
</dbReference>
<dbReference type="AlphaFoldDB" id="G5JW27"/>
<evidence type="ECO:0000256" key="1">
    <source>
        <dbReference type="ARBA" id="ARBA00022450"/>
    </source>
</evidence>
<feature type="domain" description="Ketosynthase family 3 (KS3)" evidence="3">
    <location>
        <begin position="1"/>
        <end position="168"/>
    </location>
</feature>
<keyword evidence="5" id="KW-1185">Reference proteome</keyword>
<sequence>MVGLEAKFSNANDKTAFWKLLINHQQTIRVIPDGRYQDVNKVFPETKKKDYFEAGYLEEIDKFDNTFFRLSPQEAKLMDPKQRLFLETAYKAMEDAGCTGERIRSSKTGVFVGVDHSGDSKYSYMSAIKEPDFLATVGNSASVLASRIAYIMDLKGPSMVLTLPVHQV</sequence>
<evidence type="ECO:0000313" key="5">
    <source>
        <dbReference type="Proteomes" id="UP000003573"/>
    </source>
</evidence>
<evidence type="ECO:0000259" key="3">
    <source>
        <dbReference type="PROSITE" id="PS52004"/>
    </source>
</evidence>
<evidence type="ECO:0000256" key="2">
    <source>
        <dbReference type="ARBA" id="ARBA00022553"/>
    </source>
</evidence>
<dbReference type="EMBL" id="AEUW02000001">
    <property type="protein sequence ID" value="EHJ52099.1"/>
    <property type="molecule type" value="Genomic_DNA"/>
</dbReference>
<dbReference type="InterPro" id="IPR050091">
    <property type="entry name" value="PKS_NRPS_Biosynth_Enz"/>
</dbReference>
<dbReference type="SMART" id="SM00825">
    <property type="entry name" value="PKS_KS"/>
    <property type="match status" value="1"/>
</dbReference>
<dbReference type="Proteomes" id="UP000003573">
    <property type="component" value="Unassembled WGS sequence"/>
</dbReference>
<dbReference type="Pfam" id="PF00109">
    <property type="entry name" value="ketoacyl-synt"/>
    <property type="match status" value="1"/>
</dbReference>
<dbReference type="STRING" id="764298.STRMA_1441"/>
<dbReference type="PANTHER" id="PTHR43775:SF37">
    <property type="entry name" value="SI:DKEY-61P9.11"/>
    <property type="match status" value="1"/>
</dbReference>
<reference evidence="4 5" key="1">
    <citation type="journal article" date="2014" name="Int. J. Syst. Evol. Microbiol.">
        <title>Phylogenomics and the dynamic genome evolution of the genus Streptococcus.</title>
        <authorList>
            <consortium name="The Broad Institute Genome Sequencing Platform"/>
            <person name="Richards V.P."/>
            <person name="Palmer S.R."/>
            <person name="Pavinski Bitar P.D."/>
            <person name="Qin X."/>
            <person name="Weinstock G.M."/>
            <person name="Highlander S.K."/>
            <person name="Town C.D."/>
            <person name="Burne R.A."/>
            <person name="Stanhope M.J."/>
        </authorList>
    </citation>
    <scope>NUCLEOTIDE SEQUENCE [LARGE SCALE GENOMIC DNA]</scope>
    <source>
        <strain evidence="4 5">NCTC 11558</strain>
    </source>
</reference>
<dbReference type="InterPro" id="IPR016039">
    <property type="entry name" value="Thiolase-like"/>
</dbReference>
<comment type="caution">
    <text evidence="4">The sequence shown here is derived from an EMBL/GenBank/DDBJ whole genome shotgun (WGS) entry which is preliminary data.</text>
</comment>
<dbReference type="GO" id="GO:0006633">
    <property type="term" value="P:fatty acid biosynthetic process"/>
    <property type="evidence" value="ECO:0007669"/>
    <property type="project" value="TreeGrafter"/>
</dbReference>